<feature type="domain" description="Protein kinase" evidence="2">
    <location>
        <begin position="204"/>
        <end position="511"/>
    </location>
</feature>
<keyword evidence="4" id="KW-1185">Reference proteome</keyword>
<gene>
    <name evidence="3" type="ORF">HK100_011932</name>
</gene>
<dbReference type="Proteomes" id="UP001211907">
    <property type="component" value="Unassembled WGS sequence"/>
</dbReference>
<proteinExistence type="predicted"/>
<feature type="compositionally biased region" description="Low complexity" evidence="1">
    <location>
        <begin position="1024"/>
        <end position="1048"/>
    </location>
</feature>
<evidence type="ECO:0000313" key="4">
    <source>
        <dbReference type="Proteomes" id="UP001211907"/>
    </source>
</evidence>
<dbReference type="InterPro" id="IPR008271">
    <property type="entry name" value="Ser/Thr_kinase_AS"/>
</dbReference>
<feature type="region of interest" description="Disordered" evidence="1">
    <location>
        <begin position="527"/>
        <end position="568"/>
    </location>
</feature>
<feature type="compositionally biased region" description="Basic and acidic residues" evidence="1">
    <location>
        <begin position="50"/>
        <end position="62"/>
    </location>
</feature>
<dbReference type="EMBL" id="JADGJH010000008">
    <property type="protein sequence ID" value="KAJ3142642.1"/>
    <property type="molecule type" value="Genomic_DNA"/>
</dbReference>
<feature type="region of interest" description="Disordered" evidence="1">
    <location>
        <begin position="838"/>
        <end position="859"/>
    </location>
</feature>
<feature type="compositionally biased region" description="Low complexity" evidence="1">
    <location>
        <begin position="1"/>
        <end position="17"/>
    </location>
</feature>
<dbReference type="InterPro" id="IPR011009">
    <property type="entry name" value="Kinase-like_dom_sf"/>
</dbReference>
<feature type="compositionally biased region" description="Basic and acidic residues" evidence="1">
    <location>
        <begin position="69"/>
        <end position="79"/>
    </location>
</feature>
<evidence type="ECO:0000256" key="1">
    <source>
        <dbReference type="SAM" id="MobiDB-lite"/>
    </source>
</evidence>
<dbReference type="GO" id="GO:0004674">
    <property type="term" value="F:protein serine/threonine kinase activity"/>
    <property type="evidence" value="ECO:0007669"/>
    <property type="project" value="InterPro"/>
</dbReference>
<feature type="region of interest" description="Disordered" evidence="1">
    <location>
        <begin position="400"/>
        <end position="420"/>
    </location>
</feature>
<dbReference type="Pfam" id="PF00069">
    <property type="entry name" value="Pkinase"/>
    <property type="match status" value="1"/>
</dbReference>
<feature type="compositionally biased region" description="Polar residues" evidence="1">
    <location>
        <begin position="1049"/>
        <end position="1059"/>
    </location>
</feature>
<dbReference type="PROSITE" id="PS00108">
    <property type="entry name" value="PROTEIN_KINASE_ST"/>
    <property type="match status" value="1"/>
</dbReference>
<dbReference type="SMART" id="SM00220">
    <property type="entry name" value="S_TKc"/>
    <property type="match status" value="1"/>
</dbReference>
<dbReference type="InterPro" id="IPR045269">
    <property type="entry name" value="Atg1-like"/>
</dbReference>
<sequence length="1089" mass="114400">MLSDSDSSGNNNSSTSNAPVPISVNGNGNDHDITVAAAPAAATSTNRSKSGKEKEKEKDRAGKGSRSRSGREKSKDKSGKSKSRKEHTKERNNNNNNNNNNTATAGLSKEEAMHAAFVGSTLVMAGGVSNASASARSGNGGVALGNSFSNNSATTTAGSPGLSRVNTAVTLVNANASSSSPLPLASDSAAAAAAAAAAPPVRAVRIDSVIGSGSFSYVYLAHEVDLSLPTTTALTTKPAPPPPPIRRAVKRLFKDGLDAKQLELQRQEVVIMKDLCDHSSVVPLLGTVEDSECLYLIMDYCEMDLYDAITKRGGFSDTAVKRIFSQIVDAVIHCHSKGIYHRDLKPENCLIVSSNSAPTDYSIKLTDFGLATSEKWSTEMGCGSVRYMAPECFDPHYVSSNPNIKQSKDKKQPGPFVSMSSKNGYPPASSDVWSLGVILVNLLFAKNPWFEAHPSDPIFSSFVSSNPNILRQQFSLSPHFDALLRRCFDLDPRRRCSVHDLKVLVDTMPRFVGGCVPGLIVPHGPGRGLMKDESAAAAQKRNRSNSPKLGSDGSVSSRNKTTPGLIIPPGVSIPLEQIRIIFDKPHECKSSGSRPLSSSSNATIVTDEIIDFPPSETVNSQTTTSASHPQAQASEPQVQTPKRPSSQSFATFTPSAATSNPVVHVIAAPKPINKRFSDILSPVSAVSTTPYETGSLPRGLKQTGKFYVHQQQLLQQPLFSNGSSIKSDNSSGHFLNFNRTNNNHVRTTTMASGSIKTETTGGTPAAAAAAAAGTTVGSGAASPASAAGGVGGSFLGTSGFKAPSMHIQFPSLRRRLSNSISGIQTKVRGFFAAAAEKTKGRGSSGGEWSDTLDSPGTERNHRMGIVGGDGGFLRASIIAGGGAGNTGGTGVGGLGTIGKNAGSVFRRKSFIRSDGGAIVGSVADSGNDGFFKVAAATATVVPEESQQPQQAKWAVAEKIVQRRSSWGEKAVKSGVTAVIVGNSNDKTKQIGRIGLKSIHENSDSSSLKPNSFFVQPSSTDALFSNSPSQSSLDSSPKSTADQPQQQQQLFDNQMTSKIVSGQKHRLAASTAPWSKPTPPITPEFNGKKQ</sequence>
<comment type="caution">
    <text evidence="3">The sequence shown here is derived from an EMBL/GenBank/DDBJ whole genome shotgun (WGS) entry which is preliminary data.</text>
</comment>
<protein>
    <recommendedName>
        <fullName evidence="2">Protein kinase domain-containing protein</fullName>
    </recommendedName>
</protein>
<dbReference type="AlphaFoldDB" id="A0AAD5TCM6"/>
<dbReference type="SUPFAM" id="SSF56112">
    <property type="entry name" value="Protein kinase-like (PK-like)"/>
    <property type="match status" value="1"/>
</dbReference>
<evidence type="ECO:0000313" key="3">
    <source>
        <dbReference type="EMBL" id="KAJ3142642.1"/>
    </source>
</evidence>
<name>A0AAD5TCM6_9FUNG</name>
<organism evidence="3 4">
    <name type="scientific">Physocladia obscura</name>
    <dbReference type="NCBI Taxonomy" id="109957"/>
    <lineage>
        <taxon>Eukaryota</taxon>
        <taxon>Fungi</taxon>
        <taxon>Fungi incertae sedis</taxon>
        <taxon>Chytridiomycota</taxon>
        <taxon>Chytridiomycota incertae sedis</taxon>
        <taxon>Chytridiomycetes</taxon>
        <taxon>Chytridiales</taxon>
        <taxon>Chytriomycetaceae</taxon>
        <taxon>Physocladia</taxon>
    </lineage>
</organism>
<dbReference type="GO" id="GO:0005737">
    <property type="term" value="C:cytoplasm"/>
    <property type="evidence" value="ECO:0007669"/>
    <property type="project" value="TreeGrafter"/>
</dbReference>
<accession>A0AAD5TCM6</accession>
<feature type="compositionally biased region" description="Polar residues" evidence="1">
    <location>
        <begin position="616"/>
        <end position="653"/>
    </location>
</feature>
<evidence type="ECO:0000259" key="2">
    <source>
        <dbReference type="PROSITE" id="PS50011"/>
    </source>
</evidence>
<dbReference type="GO" id="GO:0010506">
    <property type="term" value="P:regulation of autophagy"/>
    <property type="evidence" value="ECO:0007669"/>
    <property type="project" value="InterPro"/>
</dbReference>
<feature type="region of interest" description="Disordered" evidence="1">
    <location>
        <begin position="1018"/>
        <end position="1089"/>
    </location>
</feature>
<reference evidence="3" key="1">
    <citation type="submission" date="2020-05" db="EMBL/GenBank/DDBJ databases">
        <title>Phylogenomic resolution of chytrid fungi.</title>
        <authorList>
            <person name="Stajich J.E."/>
            <person name="Amses K."/>
            <person name="Simmons R."/>
            <person name="Seto K."/>
            <person name="Myers J."/>
            <person name="Bonds A."/>
            <person name="Quandt C.A."/>
            <person name="Barry K."/>
            <person name="Liu P."/>
            <person name="Grigoriev I."/>
            <person name="Longcore J.E."/>
            <person name="James T.Y."/>
        </authorList>
    </citation>
    <scope>NUCLEOTIDE SEQUENCE</scope>
    <source>
        <strain evidence="3">JEL0513</strain>
    </source>
</reference>
<dbReference type="GO" id="GO:0005524">
    <property type="term" value="F:ATP binding"/>
    <property type="evidence" value="ECO:0007669"/>
    <property type="project" value="InterPro"/>
</dbReference>
<feature type="region of interest" description="Disordered" evidence="1">
    <location>
        <begin position="614"/>
        <end position="653"/>
    </location>
</feature>
<feature type="region of interest" description="Disordered" evidence="1">
    <location>
        <begin position="1"/>
        <end position="104"/>
    </location>
</feature>
<dbReference type="PROSITE" id="PS50011">
    <property type="entry name" value="PROTEIN_KINASE_DOM"/>
    <property type="match status" value="1"/>
</dbReference>
<dbReference type="Gene3D" id="1.10.510.10">
    <property type="entry name" value="Transferase(Phosphotransferase) domain 1"/>
    <property type="match status" value="1"/>
</dbReference>
<dbReference type="PANTHER" id="PTHR24348">
    <property type="entry name" value="SERINE/THREONINE-PROTEIN KINASE UNC-51-RELATED"/>
    <property type="match status" value="1"/>
</dbReference>
<feature type="compositionally biased region" description="Polar residues" evidence="1">
    <location>
        <begin position="544"/>
        <end position="562"/>
    </location>
</feature>
<dbReference type="InterPro" id="IPR000719">
    <property type="entry name" value="Prot_kinase_dom"/>
</dbReference>